<proteinExistence type="predicted"/>
<comment type="caution">
    <text evidence="3">The sequence shown here is derived from an EMBL/GenBank/DDBJ whole genome shotgun (WGS) entry which is preliminary data.</text>
</comment>
<dbReference type="InterPro" id="IPR036744">
    <property type="entry name" value="RAP_sf"/>
</dbReference>
<evidence type="ECO:0000259" key="2">
    <source>
        <dbReference type="Pfam" id="PF06401"/>
    </source>
</evidence>
<dbReference type="PANTHER" id="PTHR16560:SF2">
    <property type="entry name" value="ALPHA-2-MACROGLOBULIN RECEPTOR-ASSOCIATED PROTEIN"/>
    <property type="match status" value="1"/>
</dbReference>
<dbReference type="InterPro" id="IPR038003">
    <property type="entry name" value="A2-macroglobuin_RAP"/>
</dbReference>
<keyword evidence="1" id="KW-0175">Coiled coil</keyword>
<dbReference type="InterPro" id="IPR010483">
    <property type="entry name" value="Alpha_2_MRAP_C"/>
</dbReference>
<dbReference type="SUPFAM" id="SSF47045">
    <property type="entry name" value="RAP domain-like"/>
    <property type="match status" value="2"/>
</dbReference>
<evidence type="ECO:0000256" key="1">
    <source>
        <dbReference type="SAM" id="Coils"/>
    </source>
</evidence>
<name>A0ABR3K5J5_TRISP</name>
<keyword evidence="3" id="KW-0675">Receptor</keyword>
<dbReference type="EMBL" id="JBEUSY010000528">
    <property type="protein sequence ID" value="KAL1227929.1"/>
    <property type="molecule type" value="Genomic_DNA"/>
</dbReference>
<dbReference type="Gene3D" id="1.20.81.10">
    <property type="entry name" value="RAP domain"/>
    <property type="match status" value="2"/>
</dbReference>
<dbReference type="Pfam" id="PF06401">
    <property type="entry name" value="Alpha-2-MRAP_C"/>
    <property type="match status" value="1"/>
</dbReference>
<evidence type="ECO:0000313" key="4">
    <source>
        <dbReference type="Proteomes" id="UP001558632"/>
    </source>
</evidence>
<gene>
    <name evidence="3" type="ORF">TSPI_03081</name>
</gene>
<sequence length="374" mass="43660">MTYVICSKNFTGNIKLGFLKARCHIIHQTASEISRYFIYNKWSNCEENKIIHNTLLSSKENKYSRQLNEVTANPSESALRSRKLNLIWQKLKRAYSADQLDPLLDKILALDAEYMDIKNSQKIAKDIASVEKREFDLKLLRFLQEHGTSAELRILANELKKDVEKANNYISLEKGSVVPARFVDKKLNKLWNRVAVLSLAGQELQNLEDAFRKQDALSQEYNALAANVAERKRHPSDSTGLEEYENKLAELKEKLKALQNGFQSILKTVEDAELKAQDQDFSEPSVIELWNRVQRSTLPTERQQLLKQELQQLEVQIRKLNFFEQDKENSKMKLGKENYLLSAEHKEKSRKLEDLRRRLDKFEKYILNQLRSEL</sequence>
<dbReference type="PANTHER" id="PTHR16560">
    <property type="entry name" value="ALPHA-2-MACROGLOBULIN RECEPTOR-ASSOCIATED PROTEIN"/>
    <property type="match status" value="1"/>
</dbReference>
<protein>
    <submittedName>
        <fullName evidence="3">Alpha-2-macroglobulin receptor-associated protein</fullName>
    </submittedName>
</protein>
<feature type="coiled-coil region" evidence="1">
    <location>
        <begin position="207"/>
        <end position="268"/>
    </location>
</feature>
<dbReference type="Proteomes" id="UP001558632">
    <property type="component" value="Unassembled WGS sequence"/>
</dbReference>
<reference evidence="3 4" key="1">
    <citation type="submission" date="2024-07" db="EMBL/GenBank/DDBJ databases">
        <title>Enhanced genomic and transcriptomic resources for Trichinella pseudospiralis and T. spiralis underpin the discovery of pronounced molecular differences between stages and species.</title>
        <authorList>
            <person name="Pasi K.K."/>
            <person name="La Rosa G."/>
            <person name="Gomez-Morales M.A."/>
            <person name="Tosini F."/>
            <person name="Sumanam S."/>
            <person name="Young N.D."/>
            <person name="Chang B.C."/>
            <person name="Robin G.B."/>
        </authorList>
    </citation>
    <scope>NUCLEOTIDE SEQUENCE [LARGE SCALE GENOMIC DNA]</scope>
    <source>
        <strain evidence="3">ISS534</strain>
    </source>
</reference>
<accession>A0ABR3K5J5</accession>
<feature type="domain" description="Alpha-2-macroglobulin RAP C-terminal" evidence="2">
    <location>
        <begin position="182"/>
        <end position="364"/>
    </location>
</feature>
<feature type="coiled-coil region" evidence="1">
    <location>
        <begin position="306"/>
        <end position="365"/>
    </location>
</feature>
<evidence type="ECO:0000313" key="3">
    <source>
        <dbReference type="EMBL" id="KAL1227929.1"/>
    </source>
</evidence>
<organism evidence="3 4">
    <name type="scientific">Trichinella spiralis</name>
    <name type="common">Trichina worm</name>
    <dbReference type="NCBI Taxonomy" id="6334"/>
    <lineage>
        <taxon>Eukaryota</taxon>
        <taxon>Metazoa</taxon>
        <taxon>Ecdysozoa</taxon>
        <taxon>Nematoda</taxon>
        <taxon>Enoplea</taxon>
        <taxon>Dorylaimia</taxon>
        <taxon>Trichinellida</taxon>
        <taxon>Trichinellidae</taxon>
        <taxon>Trichinella</taxon>
    </lineage>
</organism>
<keyword evidence="4" id="KW-1185">Reference proteome</keyword>